<dbReference type="PROSITE" id="PS52019">
    <property type="entry name" value="PKS_MFAS_DH"/>
    <property type="match status" value="2"/>
</dbReference>
<dbReference type="SMART" id="SM00823">
    <property type="entry name" value="PKS_PP"/>
    <property type="match status" value="3"/>
</dbReference>
<dbReference type="InterPro" id="IPR016036">
    <property type="entry name" value="Malonyl_transacylase_ACP-bd"/>
</dbReference>
<dbReference type="PROSITE" id="PS00012">
    <property type="entry name" value="PHOSPHOPANTETHEINE"/>
    <property type="match status" value="3"/>
</dbReference>
<dbReference type="CDD" id="cd08952">
    <property type="entry name" value="KR_1_SDR_x"/>
    <property type="match status" value="1"/>
</dbReference>
<evidence type="ECO:0000259" key="8">
    <source>
        <dbReference type="PROSITE" id="PS52004"/>
    </source>
</evidence>
<dbReference type="GO" id="GO:0004312">
    <property type="term" value="F:fatty acid synthase activity"/>
    <property type="evidence" value="ECO:0007669"/>
    <property type="project" value="TreeGrafter"/>
</dbReference>
<evidence type="ECO:0000256" key="6">
    <source>
        <dbReference type="PROSITE-ProRule" id="PRU01363"/>
    </source>
</evidence>
<dbReference type="InterPro" id="IPR049900">
    <property type="entry name" value="PKS_mFAS_DH"/>
</dbReference>
<dbReference type="Gene3D" id="3.40.50.720">
    <property type="entry name" value="NAD(P)-binding Rossmann-like Domain"/>
    <property type="match status" value="3"/>
</dbReference>
<dbReference type="FunFam" id="1.10.1200.10:FF:000007">
    <property type="entry name" value="Probable polyketide synthase pks17"/>
    <property type="match status" value="3"/>
</dbReference>
<evidence type="ECO:0000256" key="5">
    <source>
        <dbReference type="ARBA" id="ARBA00023315"/>
    </source>
</evidence>
<dbReference type="Pfam" id="PF00109">
    <property type="entry name" value="ketoacyl-synt"/>
    <property type="match status" value="2"/>
</dbReference>
<dbReference type="InterPro" id="IPR042104">
    <property type="entry name" value="PKS_dehydratase_sf"/>
</dbReference>
<keyword evidence="1" id="KW-0596">Phosphopantetheine</keyword>
<dbReference type="Pfam" id="PF08659">
    <property type="entry name" value="KR"/>
    <property type="match status" value="3"/>
</dbReference>
<keyword evidence="5" id="KW-0012">Acyltransferase</keyword>
<keyword evidence="2" id="KW-0597">Phosphoprotein</keyword>
<feature type="domain" description="Carrier" evidence="7">
    <location>
        <begin position="2175"/>
        <end position="2253"/>
    </location>
</feature>
<feature type="active site" description="Proton donor; for dehydratase activity" evidence="6">
    <location>
        <position position="3324"/>
    </location>
</feature>
<evidence type="ECO:0000259" key="7">
    <source>
        <dbReference type="PROSITE" id="PS50075"/>
    </source>
</evidence>
<dbReference type="InterPro" id="IPR013968">
    <property type="entry name" value="PKS_KR"/>
</dbReference>
<dbReference type="GO" id="GO:0004315">
    <property type="term" value="F:3-oxoacyl-[acyl-carrier-protein] synthase activity"/>
    <property type="evidence" value="ECO:0007669"/>
    <property type="project" value="InterPro"/>
</dbReference>
<dbReference type="InterPro" id="IPR014043">
    <property type="entry name" value="Acyl_transferase_dom"/>
</dbReference>
<dbReference type="InterPro" id="IPR016039">
    <property type="entry name" value="Thiolase-like"/>
</dbReference>
<dbReference type="GO" id="GO:0031177">
    <property type="term" value="F:phosphopantetheine binding"/>
    <property type="evidence" value="ECO:0007669"/>
    <property type="project" value="InterPro"/>
</dbReference>
<dbReference type="InterPro" id="IPR001227">
    <property type="entry name" value="Ac_transferase_dom_sf"/>
</dbReference>
<dbReference type="InterPro" id="IPR014030">
    <property type="entry name" value="Ketoacyl_synth_N"/>
</dbReference>
<evidence type="ECO:0000256" key="2">
    <source>
        <dbReference type="ARBA" id="ARBA00022553"/>
    </source>
</evidence>
<dbReference type="PROSITE" id="PS50075">
    <property type="entry name" value="CARRIER"/>
    <property type="match status" value="3"/>
</dbReference>
<dbReference type="Gene3D" id="3.40.366.10">
    <property type="entry name" value="Malonyl-Coenzyme A Acyl Carrier Protein, domain 2"/>
    <property type="match status" value="3"/>
</dbReference>
<evidence type="ECO:0000313" key="11">
    <source>
        <dbReference type="Proteomes" id="UP000199408"/>
    </source>
</evidence>
<evidence type="ECO:0000256" key="3">
    <source>
        <dbReference type="ARBA" id="ARBA00022679"/>
    </source>
</evidence>
<dbReference type="InterPro" id="IPR049552">
    <property type="entry name" value="PKS_DH_N"/>
</dbReference>
<evidence type="ECO:0000313" key="10">
    <source>
        <dbReference type="EMBL" id="SCG59432.1"/>
    </source>
</evidence>
<dbReference type="SUPFAM" id="SSF47336">
    <property type="entry name" value="ACP-like"/>
    <property type="match status" value="3"/>
</dbReference>
<dbReference type="InterPro" id="IPR055123">
    <property type="entry name" value="SpnB-like_Rossmann"/>
</dbReference>
<dbReference type="InterPro" id="IPR016035">
    <property type="entry name" value="Acyl_Trfase/lysoPLipase"/>
</dbReference>
<feature type="domain" description="Carrier" evidence="7">
    <location>
        <begin position="589"/>
        <end position="664"/>
    </location>
</feature>
<dbReference type="STRING" id="47864.GA0070560_113120"/>
<dbReference type="PANTHER" id="PTHR43775">
    <property type="entry name" value="FATTY ACID SYNTHASE"/>
    <property type="match status" value="1"/>
</dbReference>
<dbReference type="SMART" id="SM00827">
    <property type="entry name" value="PKS_AT"/>
    <property type="match status" value="2"/>
</dbReference>
<dbReference type="PROSITE" id="PS52004">
    <property type="entry name" value="KS3_2"/>
    <property type="match status" value="2"/>
</dbReference>
<organism evidence="10 11">
    <name type="scientific">Micromonospora halophytica</name>
    <dbReference type="NCBI Taxonomy" id="47864"/>
    <lineage>
        <taxon>Bacteria</taxon>
        <taxon>Bacillati</taxon>
        <taxon>Actinomycetota</taxon>
        <taxon>Actinomycetes</taxon>
        <taxon>Micromonosporales</taxon>
        <taxon>Micromonosporaceae</taxon>
        <taxon>Micromonospora</taxon>
    </lineage>
</organism>
<dbReference type="InterPro" id="IPR020841">
    <property type="entry name" value="PKS_Beta-ketoAc_synthase_dom"/>
</dbReference>
<dbReference type="SUPFAM" id="SSF52151">
    <property type="entry name" value="FabD/lysophospholipase-like"/>
    <property type="match status" value="3"/>
</dbReference>
<dbReference type="Gene3D" id="1.10.1200.10">
    <property type="entry name" value="ACP-like"/>
    <property type="match status" value="3"/>
</dbReference>
<feature type="region of interest" description="N-terminal hotdog fold" evidence="6">
    <location>
        <begin position="3134"/>
        <end position="3254"/>
    </location>
</feature>
<dbReference type="Pfam" id="PF22953">
    <property type="entry name" value="SpnB_Rossmann"/>
    <property type="match status" value="1"/>
</dbReference>
<feature type="domain" description="Carrier" evidence="7">
    <location>
        <begin position="3822"/>
        <end position="3897"/>
    </location>
</feature>
<dbReference type="SMART" id="SM01294">
    <property type="entry name" value="PKS_PP_betabranch"/>
    <property type="match status" value="3"/>
</dbReference>
<dbReference type="InterPro" id="IPR020806">
    <property type="entry name" value="PKS_PP-bd"/>
</dbReference>
<name>A0A1C5IMA6_9ACTN</name>
<dbReference type="EMBL" id="FMDN01000013">
    <property type="protein sequence ID" value="SCG59432.1"/>
    <property type="molecule type" value="Genomic_DNA"/>
</dbReference>
<dbReference type="InterPro" id="IPR057326">
    <property type="entry name" value="KR_dom"/>
</dbReference>
<feature type="domain" description="Ketosynthase family 3 (KS3)" evidence="8">
    <location>
        <begin position="2267"/>
        <end position="2691"/>
    </location>
</feature>
<sequence>VSHAFHSALMEPMLDDFAAAIGGFDFRAPVIPFAGDPAVDSAAYWVRHVRETVRFADAVRAAAADIYLEIGPDGSLTALGHDGFVPAVRREQPEAEALLAALARLHVAGAPIDWAAVSGRTRPSTLDLPTYPFQHQRYWLDAETDTNRYRIDWARLDHTPPARLDGTWLLVTGAPDPAHDLVERALADRGAQVCRVTPEQLTGRPGVAGVVSLLSWDDGGAERTLELVRTGAPGPLWCVTRGAVAVRGDDLTDPDQAQIWGLGQVAALEEPARWGGLADLPAECDAAQAEALAEAVAAGERQVAVRRGQAYARRLVPAPLGRRRRPFQPRGTILITGGTGALGAHLARWAAAEGFEHVVLVSRRGAGAPGAADLRDRLTAMGTRTTLEACDVTDRERLAEVIGRIDDLVAVVHAVGILDDGTIDSLTAERFAAVVRSKALGARHLDELTAGLDLDAFVLFSSAAATIGAAGQAAYAAANAVLDAIAHRRRAAGRPATSIAWGPWAGAGMAASAAAERRHRRTGITPLAPQVALTALRQAWEQDDTVVTVLEVDWFRFAAAPVMPLLQDLPAVRGMRRAAPSAPAPRDTRALLTLVRGESAAVLGHDSPDAVPSSRAFRDLGFDSLTAVELRNRLATATGLALPSSLVFDHPTPARLAEHLRAELGGGRDADPVTGAFTERAGEPGDPIVIVGMACRFPGAVRSPEDLWRLLDDGIDALSAFPEDRGWDLDALYDPRRSRPGTSYVREGGFLDDVAGFDAELFGISPREALAMDPQQRLLLETSWEVFERAGLNPAGLRGSRTGVFVGTNGQDYTTLLRRAAEDIEGYGGTGSAAAVASGRLSYVFGLEGPAVTVDTACSSSLVALHLAAQSLRSGECDLAVAGGVTVMATPGAFVEFSRQRGLAADGRCKAYADAADGTGWSEGVGVLLVERLSDARRNGHRVLAVVRGSAVNQDGASNGLTAPNGPSQQRVIRQALATAGLTAADVDVVEGHGTGTRLGDPIEVQALLATYGQGRETPLLLGSVKSNLGHTQAAAGVAGVIKMVMAMRHGMVPSTLHVDAPSAQVDWSSGAVEVVAEAAPWPDTARTRRAGVSAFGISGTNAHVILEQAPAKTPAPSQPHGAVPVVLSGRTAEAVARQAERLRTYVASRPDVSLADIARTSLTRPTFGFGAVLSAGDRAALLEGLKRPAVDVTAGDGRLGMLFSGQGSQWPGMGRALHERFPVFAAAWDEIAARLDIDGDVDRTAVAQPALFAFEVALYRLLESWGVVPDVLIGHSVGEIAAAHVAGVLSLADACRLIGARAALMQALPAGGAMVAVQASEAEVAPRLSERVQLAAVNGPRSVVLSGAEDAVLAAAHGFRSRRLRVSHAFHSALMEPMLDDLADVVDGLEFHPPAIPFAGNPPVDEPAYWVRQVREPVRFADAVAASGVDTFLEIGPDRALSAVTEGAHPVMRRGEGDAGLLLAALAAVHLRGVRVDWDAVLAGSGGRIVDLPTYAFEHRRYWLDTRTAPAELAAAGLGAARHPLLSAVVAAPDSDGVTLTGRLSVAEHRWLADHVIGDRVTVAGTVILEWLLYAAAATGRAQVDEMVLHEPMVVPERGALIVQVVVAPSDDGGRHPVTVYARDTADGDWTRHATGLLGPAADDPVAAGAQEWPPAGAEPVDLTDAYPRLADAGFAYGPLFQGLRAAWRRESEVYAEVELPGEAGGYLAHPALLDAALHAWALGETGRPRLPFSWSGVRVPVPGATLLRVRLTPSGPDTLAVTATDEAGALVLSSRGVTVRPLPAGRAGGLLHTVWEPVPGPGAPLADVEVLDFRATTGTPGDVHAVVWDAVTGLRDRLAGDDRTVVVWTDGWAGAAVRGLTRCVQQEHPDRIVLVDGGGPDDLARAAGTGEPEIRVRDGELFAPRLVAAGPGGAPAWDGSGTVLVTGGTGTLGRAVARHLVERWDARDVVLVSRTGGAPPEPGSDLAGRVRVRACDVADRDALARLLAEIGPVRVVVHAAGVRDDGVLESLTADRVAGVLRAKVDGAWHLHDLATEAEMFVLFSSVTAAVGSAGQAAYGAANGYLDGLAEHRRATARPAVSIGWGIWAERSAITAGLSDGDLARMGRRGLIPLATDDALARFDAALGAGESEVVAVGLDRAALRAAAREGRLSPRLGRIVSKPSALAAKPSAVPVGDLLDLVRAEVAEVLGHRTPDAVPAGRAFSELGFDSLTSVELRNRLRAATGRSLPATLTFDYPTPRALADFLGGARPVAEPVPAGTAESGEPIAIVGMACRYPGGVRSPEDLWRMVADGAEGISRFPGDRGWDLDGLYDPDASRPGTTYAREGGFLYDAADFDAGFFGISPREALAMDPQQRLLLETSWEAFDRAGIDPATLHGSRTGVFAGVMYHDYAARLTAVPEDLEGYLGNGSAGSIASGRIAYTFGLEGPAVTVDTACSSSLVALHLAGQALRQGECTLALAGGVTVMATPGVFVEFARQRGLAPDGRCKSYADAADGTGWSEGVGVLVLEKLSDARRNGHRVLAVVRGSAVNQDGASNGLTAPNGPSQQRVIRQALAGAGLRATDVDAVEGHGTGTRLGDPIEAQALLATYGQDRDEPLWLGSVKSNLGHTQAAAGVAGVIKMVQAMRHGIVPRSLHAGEPSSQVDWSAGAVRLAAEALPWPATGRPRRAGVSSFGISGTNAHVILEQAPAEEPVPAAAELPVVPVVLSAHTPGALREQATRLAALPDVPVTALGHALTRRPALEHRAVVLATDDAGELRRGLRAVAAGEQPPGTVRGTAGGRTAFLFTGQGAQRAGMGRELYQRFPAFRTALDEVLGRLGVRDVLFGDDQDQLDRTGNAQPALFAVEVALARLLESWGIRPGLVAGHSVGEIAAAHVAGVLSLADAATLVTARGRLMQALPPGGAMAAVEASEEEIRPLLDDRVALAAVNGPNAVVVSGDEDEVLRRFAAYRVKRLRVSHAFHSPRMAPMLEAFAEVVQGLDFAPPAVDFVSTVTGGLVTGEVATPQYWIDQVLRPVRFADAVRDLYERGATTYLEIGPDGVLSAMGRDCVDGIFVPVLRRDREEGRSVMTAVAEAYAHGVPIDWDAVFGHSRPAAVELPPYAFQHRRFWLAGTVTAGDVTEAGLAAAGHPLLGAVVPLPGSGGHLLTGRLSRDRQGWLADHTIMGTTLVPGAVFVEYALRAAREVGCTRLVELTLESPLVLPPDGGVPIQVTVDPAADSGERSFSVYARRGTDWIRYAGGRMDAGASEATAAAWPADSEPVDLTAFYPLLTEHGFGYGSAFQGLRAAWRHGDAVHAEVRLPDELAATAGQFGVHPALLDAVLHASALIRPEAGLPFAWQGVRLAASGAAAVRARLSQRPDGALTIVATDEAGNLVFSVDALLMRAVSARQLRDARRAERQSLFRLAERAVAAGPATAPATVVDRLGALPEAVPELVALPCDDVHEALAAVRTWVRDDRYARARLVVVTGTTGDSLGAAAVRGLVRSAQAEHPGRFVLLTADDPALAGAAAATGEPELIVRHGVLHAPRLETATGRSEPLPWRADGTVLVTGGTGALGVAVARHLAERGVRHLLLLSRHGGPAPDLGRPDVTVTVAACDVTDRESLARVLDGISAERPLTAVVHLAAVVDDGVLEGLTVERLNAVLDPKVTGARHLHELTLGRPLDAFVLFSSTTSLFGGPGQANYAAANAALNQLALDRRAAGLPANAVAWGLWADDGGLGGRLDDSDRRRMARFGIGALSADEALALFDAATGADEAVLAAVALDRPALAAQARSGTLRPLLLDLVPAAPAAPAGPEAESDLRDRLASATAGEREGILRGLVRRELADVLGHDTTAEIAVGRGFLELGLDSLTAVELRNRLGTRTGLRLPATALFDYPSVEVLARHLAGLLTPETEPDDADADLRRAINAIPLDRLRDAGLLDVLVRLARGGGEDTGDDAVAAPVSPAAGPHAVDEMELDDLIKLARHDQHGRD</sequence>
<dbReference type="Pfam" id="PF00698">
    <property type="entry name" value="Acyl_transf_1"/>
    <property type="match status" value="2"/>
</dbReference>
<feature type="domain" description="PKS/mFAS DH" evidence="9">
    <location>
        <begin position="1524"/>
        <end position="1790"/>
    </location>
</feature>
<gene>
    <name evidence="10" type="ORF">GA0070560_113120</name>
</gene>
<keyword evidence="11" id="KW-1185">Reference proteome</keyword>
<dbReference type="InterPro" id="IPR036736">
    <property type="entry name" value="ACP-like_sf"/>
</dbReference>
<dbReference type="Pfam" id="PF21089">
    <property type="entry name" value="PKS_DH_N"/>
    <property type="match status" value="2"/>
</dbReference>
<dbReference type="Gene3D" id="3.40.47.10">
    <property type="match status" value="2"/>
</dbReference>
<dbReference type="PANTHER" id="PTHR43775:SF51">
    <property type="entry name" value="INACTIVE PHENOLPHTHIOCEROL SYNTHESIS POLYKETIDE SYNTHASE TYPE I PKS1-RELATED"/>
    <property type="match status" value="1"/>
</dbReference>
<dbReference type="SUPFAM" id="SSF55048">
    <property type="entry name" value="Probable ACP-binding domain of malonyl-CoA ACP transacylase"/>
    <property type="match status" value="2"/>
</dbReference>
<evidence type="ECO:0000256" key="4">
    <source>
        <dbReference type="ARBA" id="ARBA00023268"/>
    </source>
</evidence>
<dbReference type="SMART" id="SM00825">
    <property type="entry name" value="PKS_KS"/>
    <property type="match status" value="2"/>
</dbReference>
<dbReference type="Gene3D" id="3.30.70.3290">
    <property type="match status" value="2"/>
</dbReference>
<dbReference type="Pfam" id="PF00550">
    <property type="entry name" value="PP-binding"/>
    <property type="match status" value="3"/>
</dbReference>
<dbReference type="InterPro" id="IPR018201">
    <property type="entry name" value="Ketoacyl_synth_AS"/>
</dbReference>
<dbReference type="FunFam" id="3.40.47.10:FF:000019">
    <property type="entry name" value="Polyketide synthase type I"/>
    <property type="match status" value="2"/>
</dbReference>
<dbReference type="GO" id="GO:0006633">
    <property type="term" value="P:fatty acid biosynthetic process"/>
    <property type="evidence" value="ECO:0007669"/>
    <property type="project" value="InterPro"/>
</dbReference>
<accession>A0A1C5IMA6</accession>
<feature type="domain" description="Ketosynthase family 3 (KS3)" evidence="8">
    <location>
        <begin position="685"/>
        <end position="1109"/>
    </location>
</feature>
<dbReference type="PROSITE" id="PS00606">
    <property type="entry name" value="KS3_1"/>
    <property type="match status" value="2"/>
</dbReference>
<dbReference type="Pfam" id="PF14765">
    <property type="entry name" value="PS-DH"/>
    <property type="match status" value="2"/>
</dbReference>
<dbReference type="InterPro" id="IPR006162">
    <property type="entry name" value="Ppantetheine_attach_site"/>
</dbReference>
<dbReference type="InterPro" id="IPR014031">
    <property type="entry name" value="Ketoacyl_synth_C"/>
</dbReference>
<dbReference type="InterPro" id="IPR032821">
    <property type="entry name" value="PKS_assoc"/>
</dbReference>
<dbReference type="InterPro" id="IPR036291">
    <property type="entry name" value="NAD(P)-bd_dom_sf"/>
</dbReference>
<evidence type="ECO:0000256" key="1">
    <source>
        <dbReference type="ARBA" id="ARBA00022450"/>
    </source>
</evidence>
<evidence type="ECO:0000259" key="9">
    <source>
        <dbReference type="PROSITE" id="PS52019"/>
    </source>
</evidence>
<dbReference type="InterPro" id="IPR049551">
    <property type="entry name" value="PKS_DH_C"/>
</dbReference>
<dbReference type="InterPro" id="IPR009081">
    <property type="entry name" value="PP-bd_ACP"/>
</dbReference>
<protein>
    <submittedName>
        <fullName evidence="10">Acyl transferase domain-containing protein</fullName>
    </submittedName>
</protein>
<feature type="active site" description="Proton donor; for dehydratase activity" evidence="6">
    <location>
        <position position="1716"/>
    </location>
</feature>
<feature type="non-terminal residue" evidence="10">
    <location>
        <position position="1"/>
    </location>
</feature>
<keyword evidence="3 10" id="KW-0808">Transferase</keyword>
<dbReference type="SUPFAM" id="SSF53901">
    <property type="entry name" value="Thiolase-like"/>
    <property type="match status" value="2"/>
</dbReference>
<feature type="active site" description="Proton acceptor; for dehydratase activity" evidence="6">
    <location>
        <position position="1556"/>
    </location>
</feature>
<feature type="domain" description="PKS/mFAS DH" evidence="9">
    <location>
        <begin position="3134"/>
        <end position="3397"/>
    </location>
</feature>
<reference evidence="11" key="1">
    <citation type="submission" date="2016-06" db="EMBL/GenBank/DDBJ databases">
        <authorList>
            <person name="Varghese N."/>
        </authorList>
    </citation>
    <scope>NUCLEOTIDE SEQUENCE [LARGE SCALE GENOMIC DNA]</scope>
    <source>
        <strain evidence="11">DSM 43171</strain>
    </source>
</reference>
<dbReference type="CDD" id="cd08956">
    <property type="entry name" value="KR_3_FAS_SDR_x"/>
    <property type="match status" value="2"/>
</dbReference>
<keyword evidence="4" id="KW-0511">Multifunctional enzyme</keyword>
<dbReference type="SMART" id="SM00826">
    <property type="entry name" value="PKS_DH"/>
    <property type="match status" value="2"/>
</dbReference>
<feature type="region of interest" description="C-terminal hotdog fold" evidence="6">
    <location>
        <begin position="3263"/>
        <end position="3397"/>
    </location>
</feature>
<dbReference type="SMART" id="SM00822">
    <property type="entry name" value="PKS_KR"/>
    <property type="match status" value="3"/>
</dbReference>
<feature type="region of interest" description="C-terminal hotdog fold" evidence="6">
    <location>
        <begin position="1659"/>
        <end position="1790"/>
    </location>
</feature>
<dbReference type="CDD" id="cd00833">
    <property type="entry name" value="PKS"/>
    <property type="match status" value="2"/>
</dbReference>
<proteinExistence type="predicted"/>
<dbReference type="SUPFAM" id="SSF51735">
    <property type="entry name" value="NAD(P)-binding Rossmann-fold domains"/>
    <property type="match status" value="6"/>
</dbReference>
<dbReference type="Proteomes" id="UP000199408">
    <property type="component" value="Unassembled WGS sequence"/>
</dbReference>
<feature type="active site" description="Proton acceptor; for dehydratase activity" evidence="6">
    <location>
        <position position="3166"/>
    </location>
</feature>
<dbReference type="Pfam" id="PF16197">
    <property type="entry name" value="KAsynt_C_assoc"/>
    <property type="match status" value="2"/>
</dbReference>
<feature type="region of interest" description="N-terminal hotdog fold" evidence="6">
    <location>
        <begin position="1524"/>
        <end position="1646"/>
    </location>
</feature>
<dbReference type="Gene3D" id="3.10.129.110">
    <property type="entry name" value="Polyketide synthase dehydratase"/>
    <property type="match status" value="2"/>
</dbReference>
<dbReference type="InterPro" id="IPR020807">
    <property type="entry name" value="PKS_DH"/>
</dbReference>
<dbReference type="InterPro" id="IPR050091">
    <property type="entry name" value="PKS_NRPS_Biosynth_Enz"/>
</dbReference>
<dbReference type="Pfam" id="PF02801">
    <property type="entry name" value="Ketoacyl-synt_C"/>
    <property type="match status" value="2"/>
</dbReference>